<evidence type="ECO:0000256" key="1">
    <source>
        <dbReference type="SAM" id="Phobius"/>
    </source>
</evidence>
<keyword evidence="1" id="KW-1133">Transmembrane helix</keyword>
<dbReference type="GO" id="GO:0016020">
    <property type="term" value="C:membrane"/>
    <property type="evidence" value="ECO:0007669"/>
    <property type="project" value="InterPro"/>
</dbReference>
<protein>
    <submittedName>
        <fullName evidence="2">Uncharacterized protein</fullName>
    </submittedName>
</protein>
<dbReference type="EMBL" id="HBFA01026700">
    <property type="protein sequence ID" value="CAD8677361.1"/>
    <property type="molecule type" value="Transcribed_RNA"/>
</dbReference>
<feature type="transmembrane region" description="Helical" evidence="1">
    <location>
        <begin position="319"/>
        <end position="343"/>
    </location>
</feature>
<dbReference type="AlphaFoldDB" id="A0A7S0WQ19"/>
<dbReference type="Gene3D" id="1.10.3370.10">
    <property type="entry name" value="SecY subunit domain"/>
    <property type="match status" value="1"/>
</dbReference>
<proteinExistence type="predicted"/>
<organism evidence="2">
    <name type="scientific">Pyramimonas obovata</name>
    <dbReference type="NCBI Taxonomy" id="1411642"/>
    <lineage>
        <taxon>Eukaryota</taxon>
        <taxon>Viridiplantae</taxon>
        <taxon>Chlorophyta</taxon>
        <taxon>Pyramimonadophyceae</taxon>
        <taxon>Pyramimonadales</taxon>
        <taxon>Pyramimonadaceae</taxon>
        <taxon>Pyramimonas</taxon>
        <taxon>Pyramimonas incertae sedis</taxon>
    </lineage>
</organism>
<dbReference type="GO" id="GO:0015031">
    <property type="term" value="P:protein transport"/>
    <property type="evidence" value="ECO:0007669"/>
    <property type="project" value="InterPro"/>
</dbReference>
<feature type="transmembrane region" description="Helical" evidence="1">
    <location>
        <begin position="399"/>
        <end position="423"/>
    </location>
</feature>
<feature type="transmembrane region" description="Helical" evidence="1">
    <location>
        <begin position="232"/>
        <end position="250"/>
    </location>
</feature>
<dbReference type="PRINTS" id="PR00303">
    <property type="entry name" value="SECYTRNLCASE"/>
</dbReference>
<feature type="transmembrane region" description="Helical" evidence="1">
    <location>
        <begin position="376"/>
        <end position="393"/>
    </location>
</feature>
<keyword evidence="1" id="KW-0472">Membrane</keyword>
<feature type="transmembrane region" description="Helical" evidence="1">
    <location>
        <begin position="293"/>
        <end position="313"/>
    </location>
</feature>
<reference evidence="2" key="1">
    <citation type="submission" date="2021-01" db="EMBL/GenBank/DDBJ databases">
        <authorList>
            <person name="Corre E."/>
            <person name="Pelletier E."/>
            <person name="Niang G."/>
            <person name="Scheremetjew M."/>
            <person name="Finn R."/>
            <person name="Kale V."/>
            <person name="Holt S."/>
            <person name="Cochrane G."/>
            <person name="Meng A."/>
            <person name="Brown T."/>
            <person name="Cohen L."/>
        </authorList>
    </citation>
    <scope>NUCLEOTIDE SEQUENCE</scope>
    <source>
        <strain evidence="2">CCMP722</strain>
    </source>
</reference>
<dbReference type="SUPFAM" id="SSF103491">
    <property type="entry name" value="Preprotein translocase SecY subunit"/>
    <property type="match status" value="1"/>
</dbReference>
<sequence>MACCSLTVGRAWVRNLGEQQQHTRLRRAVARRGTTLTTHARQELTAPVGASVLRSRGASLWRGSVPFTARKLCPKQSMRLLHIRCQSSSSVAYDPSMKRDTLADKWERFLNSKDYDLPRRILFTVAIVAFSRVLHLMPLGGVDEQLVAPLLPMISTFTAVLGPTHAAPEMNLLLLGFAPMFFAGGSVQLLSSELFRHPLFKDPEAGFPISLVADLQYLKEANNFDEIESINIRWTAFLCVIMGMILAWQMRACFTLATVLPAWVHVGITLAAGGMLIKWTADRITIAGIGQGMSVMLSLAILNDFMSAIQSIITSYTGGAITTMQMGLFLGFFVVMTAGAIVLQNGRSLVSLTPYDKTSPYNFEHLKPVLSNNAPFLINPSGMTPVLFTIYFIQMVQTLAVALAPVSTAVAACLTSPVAFYGLHFTMTFAINMLDFNNTPSRTEKFMTGMRCRVPGWRPGDTTKRLLLVVQGEARWLGGLMLATLVTAAAALDMYMVQQIGVKIGYASLMIVVGTILQAKRQVESIQQMPKLRKKIEAEI</sequence>
<evidence type="ECO:0000313" key="2">
    <source>
        <dbReference type="EMBL" id="CAD8677361.1"/>
    </source>
</evidence>
<feature type="transmembrane region" description="Helical" evidence="1">
    <location>
        <begin position="262"/>
        <end position="281"/>
    </location>
</feature>
<feature type="transmembrane region" description="Helical" evidence="1">
    <location>
        <begin position="474"/>
        <end position="494"/>
    </location>
</feature>
<dbReference type="InterPro" id="IPR023201">
    <property type="entry name" value="SecY_dom_sf"/>
</dbReference>
<dbReference type="InterPro" id="IPR002208">
    <property type="entry name" value="SecY/SEC61-alpha"/>
</dbReference>
<name>A0A7S0WQ19_9CHLO</name>
<keyword evidence="1" id="KW-0812">Transmembrane</keyword>
<dbReference type="Pfam" id="PF00344">
    <property type="entry name" value="SecY"/>
    <property type="match status" value="1"/>
</dbReference>
<accession>A0A7S0WQ19</accession>
<feature type="transmembrane region" description="Helical" evidence="1">
    <location>
        <begin position="500"/>
        <end position="519"/>
    </location>
</feature>
<gene>
    <name evidence="2" type="ORF">POBO1169_LOCUS13580</name>
</gene>